<dbReference type="SUPFAM" id="SSF160631">
    <property type="entry name" value="SMI1/KNR4-like"/>
    <property type="match status" value="1"/>
</dbReference>
<dbReference type="EMBL" id="NXLX01000015">
    <property type="protein sequence ID" value="RDU72817.1"/>
    <property type="molecule type" value="Genomic_DNA"/>
</dbReference>
<organism evidence="1 2">
    <name type="scientific">Helicobacter anseris</name>
    <dbReference type="NCBI Taxonomy" id="375926"/>
    <lineage>
        <taxon>Bacteria</taxon>
        <taxon>Pseudomonadati</taxon>
        <taxon>Campylobacterota</taxon>
        <taxon>Epsilonproteobacteria</taxon>
        <taxon>Campylobacterales</taxon>
        <taxon>Helicobacteraceae</taxon>
        <taxon>Helicobacter</taxon>
    </lineage>
</organism>
<sequence length="129" mass="15371">MINRVKTIEDSLKITLPKDYAKFINNIGYYDGEYYEVYGFLESFENIDDYPCVIGVTKRYRKDHPLFKQTEIAIHFDEYLNTIVSIDCEDGAVYNTSFLEKEKIAKNFEEWFKDLLRIENKAIQEEQNL</sequence>
<reference evidence="1 2" key="1">
    <citation type="submission" date="2018-04" db="EMBL/GenBank/DDBJ databases">
        <title>Novel Campyloabacter and Helicobacter Species and Strains.</title>
        <authorList>
            <person name="Mannion A.J."/>
            <person name="Shen Z."/>
            <person name="Fox J.G."/>
        </authorList>
    </citation>
    <scope>NUCLEOTIDE SEQUENCE [LARGE SCALE GENOMIC DNA]</scope>
    <source>
        <strain evidence="1 2">MIT 04-9362</strain>
    </source>
</reference>
<evidence type="ECO:0000313" key="2">
    <source>
        <dbReference type="Proteomes" id="UP000256695"/>
    </source>
</evidence>
<dbReference type="InterPro" id="IPR037883">
    <property type="entry name" value="Knr4/Smi1-like_sf"/>
</dbReference>
<dbReference type="OrthoDB" id="5330649at2"/>
<proteinExistence type="predicted"/>
<dbReference type="Proteomes" id="UP000256695">
    <property type="component" value="Unassembled WGS sequence"/>
</dbReference>
<protein>
    <recommendedName>
        <fullName evidence="3">Knr4/Smi1-like domain-containing protein</fullName>
    </recommendedName>
</protein>
<keyword evidence="2" id="KW-1185">Reference proteome</keyword>
<dbReference type="AlphaFoldDB" id="A0A3D8J5P7"/>
<evidence type="ECO:0008006" key="3">
    <source>
        <dbReference type="Google" id="ProtNLM"/>
    </source>
</evidence>
<gene>
    <name evidence="1" type="ORF">CQA57_06090</name>
</gene>
<evidence type="ECO:0000313" key="1">
    <source>
        <dbReference type="EMBL" id="RDU72817.1"/>
    </source>
</evidence>
<dbReference type="Pfam" id="PF14567">
    <property type="entry name" value="SUKH_5"/>
    <property type="match status" value="1"/>
</dbReference>
<accession>A0A3D8J5P7</accession>
<dbReference type="Gene3D" id="3.40.1580.10">
    <property type="entry name" value="SMI1/KNR4-like"/>
    <property type="match status" value="1"/>
</dbReference>
<name>A0A3D8J5P7_9HELI</name>
<comment type="caution">
    <text evidence="1">The sequence shown here is derived from an EMBL/GenBank/DDBJ whole genome shotgun (WGS) entry which is preliminary data.</text>
</comment>